<dbReference type="GO" id="GO:0046983">
    <property type="term" value="F:protein dimerization activity"/>
    <property type="evidence" value="ECO:0007669"/>
    <property type="project" value="InterPro"/>
</dbReference>
<dbReference type="GO" id="GO:0003677">
    <property type="term" value="F:DNA binding"/>
    <property type="evidence" value="ECO:0007669"/>
    <property type="project" value="UniProtKB-KW"/>
</dbReference>
<reference evidence="7" key="1">
    <citation type="submission" date="2012-02" db="EMBL/GenBank/DDBJ databases">
        <title>Complete sequence of Desulfitobacterium dichloroeliminans LMG P-21439.</title>
        <authorList>
            <person name="Lucas S."/>
            <person name="Han J."/>
            <person name="Lapidus A."/>
            <person name="Cheng J.-F."/>
            <person name="Goodwin L."/>
            <person name="Pitluck S."/>
            <person name="Peters L."/>
            <person name="Ovchinnikova G."/>
            <person name="Teshima H."/>
            <person name="Detter J.C."/>
            <person name="Han C."/>
            <person name="Tapia R."/>
            <person name="Land M."/>
            <person name="Hauser L."/>
            <person name="Kyrpides N."/>
            <person name="Ivanova N."/>
            <person name="Pagani I."/>
            <person name="Kruse T."/>
            <person name="de Vos W.M."/>
            <person name="Boon N."/>
            <person name="Smidt H."/>
            <person name="Woyke T."/>
        </authorList>
    </citation>
    <scope>NUCLEOTIDE SEQUENCE [LARGE SCALE GENOMIC DNA]</scope>
    <source>
        <strain evidence="7">LMG P-21439 / DCA1</strain>
    </source>
</reference>
<evidence type="ECO:0000256" key="2">
    <source>
        <dbReference type="ARBA" id="ARBA00023015"/>
    </source>
</evidence>
<dbReference type="Pfam" id="PF01325">
    <property type="entry name" value="Fe_dep_repress"/>
    <property type="match status" value="1"/>
</dbReference>
<dbReference type="KEGG" id="ddl:Desdi_2397"/>
<accession>L0FAY4</accession>
<sequence>MSIHESGEMYLETIYVLKNKKSDVRSIDIANELGYTKPSISRAVGILKKKKYIEVDTSGVITLTQEGVDIASNIYERHKVITEYLIGLGVDEATASQDACRVEHVISQETFDKIKEEYHKRCQS</sequence>
<dbReference type="InterPro" id="IPR022687">
    <property type="entry name" value="HTH_DTXR"/>
</dbReference>
<dbReference type="PANTHER" id="PTHR33238:SF7">
    <property type="entry name" value="IRON-DEPENDENT TRANSCRIPTIONAL REGULATOR"/>
    <property type="match status" value="1"/>
</dbReference>
<dbReference type="Pfam" id="PF02742">
    <property type="entry name" value="Fe_dep_repr_C"/>
    <property type="match status" value="1"/>
</dbReference>
<dbReference type="GO" id="GO:0046914">
    <property type="term" value="F:transition metal ion binding"/>
    <property type="evidence" value="ECO:0007669"/>
    <property type="project" value="InterPro"/>
</dbReference>
<evidence type="ECO:0000256" key="3">
    <source>
        <dbReference type="ARBA" id="ARBA00023125"/>
    </source>
</evidence>
<organism evidence="6 7">
    <name type="scientific">Desulfitobacterium dichloroeliminans (strain LMG P-21439 / DCA1)</name>
    <dbReference type="NCBI Taxonomy" id="871963"/>
    <lineage>
        <taxon>Bacteria</taxon>
        <taxon>Bacillati</taxon>
        <taxon>Bacillota</taxon>
        <taxon>Clostridia</taxon>
        <taxon>Eubacteriales</taxon>
        <taxon>Desulfitobacteriaceae</taxon>
        <taxon>Desulfitobacterium</taxon>
    </lineage>
</organism>
<evidence type="ECO:0000256" key="1">
    <source>
        <dbReference type="ARBA" id="ARBA00007871"/>
    </source>
</evidence>
<name>L0FAY4_DESDL</name>
<proteinExistence type="inferred from homology"/>
<dbReference type="OrthoDB" id="9791355at2"/>
<dbReference type="GO" id="GO:0003700">
    <property type="term" value="F:DNA-binding transcription factor activity"/>
    <property type="evidence" value="ECO:0007669"/>
    <property type="project" value="InterPro"/>
</dbReference>
<keyword evidence="7" id="KW-1185">Reference proteome</keyword>
<keyword evidence="2" id="KW-0805">Transcription regulation</keyword>
<gene>
    <name evidence="6" type="ordered locus">Desdi_2397</name>
</gene>
<dbReference type="AlphaFoldDB" id="L0FAY4"/>
<dbReference type="InterPro" id="IPR036388">
    <property type="entry name" value="WH-like_DNA-bd_sf"/>
</dbReference>
<dbReference type="Gene3D" id="1.10.60.10">
    <property type="entry name" value="Iron dependent repressor, metal binding and dimerisation domain"/>
    <property type="match status" value="1"/>
</dbReference>
<dbReference type="EMBL" id="CP003344">
    <property type="protein sequence ID" value="AGA69821.1"/>
    <property type="molecule type" value="Genomic_DNA"/>
</dbReference>
<dbReference type="SUPFAM" id="SSF46785">
    <property type="entry name" value="Winged helix' DNA-binding domain"/>
    <property type="match status" value="1"/>
</dbReference>
<dbReference type="Proteomes" id="UP000010797">
    <property type="component" value="Chromosome"/>
</dbReference>
<dbReference type="InterPro" id="IPR036421">
    <property type="entry name" value="Fe_dep_repressor_sf"/>
</dbReference>
<dbReference type="STRING" id="871963.Desdi_2397"/>
<dbReference type="eggNOG" id="COG1321">
    <property type="taxonomic scope" value="Bacteria"/>
</dbReference>
<dbReference type="SUPFAM" id="SSF47979">
    <property type="entry name" value="Iron-dependent repressor protein, dimerization domain"/>
    <property type="match status" value="1"/>
</dbReference>
<evidence type="ECO:0000256" key="4">
    <source>
        <dbReference type="ARBA" id="ARBA00023163"/>
    </source>
</evidence>
<keyword evidence="3" id="KW-0238">DNA-binding</keyword>
<dbReference type="InterPro" id="IPR022689">
    <property type="entry name" value="Iron_dep_repressor"/>
</dbReference>
<dbReference type="PANTHER" id="PTHR33238">
    <property type="entry name" value="IRON (METAL) DEPENDENT REPRESSOR, DTXR FAMILY"/>
    <property type="match status" value="1"/>
</dbReference>
<evidence type="ECO:0000313" key="6">
    <source>
        <dbReference type="EMBL" id="AGA69821.1"/>
    </source>
</evidence>
<comment type="similarity">
    <text evidence="1">Belongs to the DtxR/MntR family.</text>
</comment>
<dbReference type="HOGENOM" id="CLU_069532_3_1_9"/>
<dbReference type="InterPro" id="IPR050536">
    <property type="entry name" value="DtxR_MntR_Metal-Reg"/>
</dbReference>
<dbReference type="PROSITE" id="PS50944">
    <property type="entry name" value="HTH_DTXR"/>
    <property type="match status" value="1"/>
</dbReference>
<dbReference type="InterPro" id="IPR001367">
    <property type="entry name" value="Fe_dep_repressor"/>
</dbReference>
<evidence type="ECO:0000259" key="5">
    <source>
        <dbReference type="PROSITE" id="PS50944"/>
    </source>
</evidence>
<dbReference type="InterPro" id="IPR036390">
    <property type="entry name" value="WH_DNA-bd_sf"/>
</dbReference>
<feature type="domain" description="HTH dtxR-type" evidence="5">
    <location>
        <begin position="1"/>
        <end position="64"/>
    </location>
</feature>
<dbReference type="SMART" id="SM00529">
    <property type="entry name" value="HTH_DTXR"/>
    <property type="match status" value="1"/>
</dbReference>
<protein>
    <submittedName>
        <fullName evidence="6">Mn-dependent transcriptional regulator</fullName>
    </submittedName>
</protein>
<evidence type="ECO:0000313" key="7">
    <source>
        <dbReference type="Proteomes" id="UP000010797"/>
    </source>
</evidence>
<keyword evidence="4" id="KW-0804">Transcription</keyword>
<dbReference type="RefSeq" id="WP_015262793.1">
    <property type="nucleotide sequence ID" value="NC_019903.1"/>
</dbReference>
<dbReference type="Gene3D" id="1.10.10.10">
    <property type="entry name" value="Winged helix-like DNA-binding domain superfamily/Winged helix DNA-binding domain"/>
    <property type="match status" value="1"/>
</dbReference>